<dbReference type="GO" id="GO:0005789">
    <property type="term" value="C:endoplasmic reticulum membrane"/>
    <property type="evidence" value="ECO:0007669"/>
    <property type="project" value="UniProtKB-SubCell"/>
</dbReference>
<evidence type="ECO:0000256" key="1">
    <source>
        <dbReference type="ARBA" id="ARBA00001933"/>
    </source>
</evidence>
<evidence type="ECO:0000256" key="14">
    <source>
        <dbReference type="ARBA" id="ARBA00038965"/>
    </source>
</evidence>
<dbReference type="InterPro" id="IPR015421">
    <property type="entry name" value="PyrdxlP-dep_Trfase_major"/>
</dbReference>
<evidence type="ECO:0000256" key="13">
    <source>
        <dbReference type="ARBA" id="ARBA00038302"/>
    </source>
</evidence>
<dbReference type="GO" id="GO:0008117">
    <property type="term" value="F:sphinganine-1-phosphate aldolase activity"/>
    <property type="evidence" value="ECO:0007669"/>
    <property type="project" value="UniProtKB-EC"/>
</dbReference>
<keyword evidence="12 17" id="KW-0456">Lyase</keyword>
<keyword evidence="7 16" id="KW-0663">Pyridoxal phosphate</keyword>
<comment type="cofactor">
    <cofactor evidence="1 16 17">
        <name>pyridoxal 5'-phosphate</name>
        <dbReference type="ChEBI" id="CHEBI:597326"/>
    </cofactor>
</comment>
<evidence type="ECO:0000256" key="16">
    <source>
        <dbReference type="PIRSR" id="PIRSR602129-50"/>
    </source>
</evidence>
<dbReference type="Gene3D" id="6.10.140.2150">
    <property type="match status" value="1"/>
</dbReference>
<dbReference type="GO" id="GO:0019752">
    <property type="term" value="P:carboxylic acid metabolic process"/>
    <property type="evidence" value="ECO:0007669"/>
    <property type="project" value="InterPro"/>
</dbReference>
<keyword evidence="6" id="KW-0256">Endoplasmic reticulum</keyword>
<dbReference type="FunFam" id="3.40.640.10:FF:000020">
    <property type="entry name" value="sphingosine-1-phosphate lyase 1"/>
    <property type="match status" value="1"/>
</dbReference>
<dbReference type="InterPro" id="IPR002129">
    <property type="entry name" value="PyrdxlP-dep_de-COase"/>
</dbReference>
<keyword evidence="10" id="KW-0443">Lipid metabolism</keyword>
<dbReference type="Proteomes" id="UP001472866">
    <property type="component" value="Chromosome 16"/>
</dbReference>
<gene>
    <name evidence="18" type="ORF">HKI87_16g83260</name>
</gene>
<protein>
    <recommendedName>
        <fullName evidence="14">sphinganine-1-phosphate aldolase</fullName>
        <ecNumber evidence="14">4.1.2.27</ecNumber>
    </recommendedName>
    <alternativeName>
        <fullName evidence="15">Sphingosine-1-phosphate aldolase</fullName>
    </alternativeName>
</protein>
<accession>A0AAX4PLI3</accession>
<dbReference type="EC" id="4.1.2.27" evidence="14"/>
<evidence type="ECO:0000256" key="3">
    <source>
        <dbReference type="ARBA" id="ARBA00004760"/>
    </source>
</evidence>
<proteinExistence type="inferred from homology"/>
<evidence type="ECO:0000256" key="10">
    <source>
        <dbReference type="ARBA" id="ARBA00023098"/>
    </source>
</evidence>
<dbReference type="InterPro" id="IPR015424">
    <property type="entry name" value="PyrdxlP-dep_Trfase"/>
</dbReference>
<dbReference type="Pfam" id="PF00282">
    <property type="entry name" value="Pyridoxal_deC"/>
    <property type="match status" value="1"/>
</dbReference>
<keyword evidence="11" id="KW-0472">Membrane</keyword>
<name>A0AAX4PLI3_9CHLO</name>
<comment type="similarity">
    <text evidence="13">Belongs to the group II decarboxylase family. Sphingosine-1-phosphate lyase subfamily.</text>
</comment>
<dbReference type="InterPro" id="IPR050477">
    <property type="entry name" value="GrpII_AminoAcid_Decarb"/>
</dbReference>
<evidence type="ECO:0000256" key="12">
    <source>
        <dbReference type="ARBA" id="ARBA00023239"/>
    </source>
</evidence>
<evidence type="ECO:0000256" key="8">
    <source>
        <dbReference type="ARBA" id="ARBA00022919"/>
    </source>
</evidence>
<keyword evidence="9" id="KW-1133">Transmembrane helix</keyword>
<evidence type="ECO:0000256" key="2">
    <source>
        <dbReference type="ARBA" id="ARBA00004389"/>
    </source>
</evidence>
<dbReference type="PANTHER" id="PTHR42735:SF6">
    <property type="entry name" value="SPHINGOSINE-1-PHOSPHATE LYASE 1"/>
    <property type="match status" value="1"/>
</dbReference>
<comment type="pathway">
    <text evidence="3">Lipid metabolism; sphingolipid metabolism.</text>
</comment>
<evidence type="ECO:0000256" key="17">
    <source>
        <dbReference type="RuleBase" id="RU000382"/>
    </source>
</evidence>
<comment type="pathway">
    <text evidence="4">Sphingolipid metabolism.</text>
</comment>
<dbReference type="GO" id="GO:0030170">
    <property type="term" value="F:pyridoxal phosphate binding"/>
    <property type="evidence" value="ECO:0007669"/>
    <property type="project" value="InterPro"/>
</dbReference>
<dbReference type="AlphaFoldDB" id="A0AAX4PLI3"/>
<feature type="modified residue" description="N6-(pyridoxal phosphate)lysine" evidence="16">
    <location>
        <position position="386"/>
    </location>
</feature>
<evidence type="ECO:0000256" key="11">
    <source>
        <dbReference type="ARBA" id="ARBA00023136"/>
    </source>
</evidence>
<evidence type="ECO:0000256" key="4">
    <source>
        <dbReference type="ARBA" id="ARBA00004991"/>
    </source>
</evidence>
<evidence type="ECO:0000256" key="15">
    <source>
        <dbReference type="ARBA" id="ARBA00042568"/>
    </source>
</evidence>
<dbReference type="PANTHER" id="PTHR42735">
    <property type="match status" value="1"/>
</dbReference>
<reference evidence="18 19" key="1">
    <citation type="submission" date="2024-03" db="EMBL/GenBank/DDBJ databases">
        <title>Complete genome sequence of the green alga Chloropicon roscoffensis RCC1871.</title>
        <authorList>
            <person name="Lemieux C."/>
            <person name="Pombert J.-F."/>
            <person name="Otis C."/>
            <person name="Turmel M."/>
        </authorList>
    </citation>
    <scope>NUCLEOTIDE SEQUENCE [LARGE SCALE GENOMIC DNA]</scope>
    <source>
        <strain evidence="18 19">RCC1871</strain>
    </source>
</reference>
<dbReference type="SUPFAM" id="SSF53383">
    <property type="entry name" value="PLP-dependent transferases"/>
    <property type="match status" value="1"/>
</dbReference>
<dbReference type="GO" id="GO:0030149">
    <property type="term" value="P:sphingolipid catabolic process"/>
    <property type="evidence" value="ECO:0007669"/>
    <property type="project" value="TreeGrafter"/>
</dbReference>
<evidence type="ECO:0000256" key="5">
    <source>
        <dbReference type="ARBA" id="ARBA00022692"/>
    </source>
</evidence>
<keyword evidence="19" id="KW-1185">Reference proteome</keyword>
<evidence type="ECO:0000256" key="6">
    <source>
        <dbReference type="ARBA" id="ARBA00022824"/>
    </source>
</evidence>
<comment type="subcellular location">
    <subcellularLocation>
        <location evidence="2">Endoplasmic reticulum membrane</location>
        <topology evidence="2">Single-pass membrane protein</topology>
    </subcellularLocation>
</comment>
<evidence type="ECO:0000256" key="7">
    <source>
        <dbReference type="ARBA" id="ARBA00022898"/>
    </source>
</evidence>
<dbReference type="InterPro" id="IPR015422">
    <property type="entry name" value="PyrdxlP-dep_Trfase_small"/>
</dbReference>
<evidence type="ECO:0000313" key="19">
    <source>
        <dbReference type="Proteomes" id="UP001472866"/>
    </source>
</evidence>
<organism evidence="18 19">
    <name type="scientific">Chloropicon roscoffensis</name>
    <dbReference type="NCBI Taxonomy" id="1461544"/>
    <lineage>
        <taxon>Eukaryota</taxon>
        <taxon>Viridiplantae</taxon>
        <taxon>Chlorophyta</taxon>
        <taxon>Chloropicophyceae</taxon>
        <taxon>Chloropicales</taxon>
        <taxon>Chloropicaceae</taxon>
        <taxon>Chloropicon</taxon>
    </lineage>
</organism>
<dbReference type="Gene3D" id="3.40.640.10">
    <property type="entry name" value="Type I PLP-dependent aspartate aminotransferase-like (Major domain)"/>
    <property type="match status" value="1"/>
</dbReference>
<sequence>MGAGLSTLLEGMPGPVWDAWVSFTSTVANGLSRLDVHLAGELPSSVVLKTAGATVALCWSLRYLSNVVDYMSEYGCLQTTLEVLKALPIVSGLVAREKDKLSKKIQDQVVADRYKHSKHPKFAELPERQMARKEVLNAIEDLVAKDETSEDGKSKLSGARYFNSEKHANFQTEVYGKFVGANPIHGDSFPSVVRMDAELVSMTASLVRGSDPSASSVCGSVTSGGSESILCAMKASRDWWRRGRGGGLLRGLLESLPWRKGTHKPEIIIADSAHAAYVKAAHYYGLRMVVVPVDERTGYRLTAAAVRRKITANTAIVVVSAPSYPHGVCDDIEGIGKLAASWGIACHVDACLGGFILPFARDAGFKRPGFTFSMPGLTSMSIDTHKYGLAHKGTSVVLYRSKEIRKHQFTSITDWSGGLYISPTMAGSRSGAVIAAAWASLLSMGREGFVGQARHLLSLSEHLARRIESDCKDLELLGWPDSTVVAWGSTDGKRVDIYKVNDAMTKRGWHLSALQRPPGLHMCLTAAHSRETVDQLVADLMDCCEEVRKGAREGDEEGMAPMYGMAASLPDRNIVGDVLVAFQEASLDC</sequence>
<evidence type="ECO:0000313" key="18">
    <source>
        <dbReference type="EMBL" id="WZN66756.1"/>
    </source>
</evidence>
<dbReference type="EMBL" id="CP151516">
    <property type="protein sequence ID" value="WZN66756.1"/>
    <property type="molecule type" value="Genomic_DNA"/>
</dbReference>
<evidence type="ECO:0000256" key="9">
    <source>
        <dbReference type="ARBA" id="ARBA00022989"/>
    </source>
</evidence>
<keyword evidence="5" id="KW-0812">Transmembrane</keyword>
<keyword evidence="8" id="KW-0746">Sphingolipid metabolism</keyword>
<dbReference type="Gene3D" id="3.90.1150.10">
    <property type="entry name" value="Aspartate Aminotransferase, domain 1"/>
    <property type="match status" value="1"/>
</dbReference>